<dbReference type="GO" id="GO:0005813">
    <property type="term" value="C:centrosome"/>
    <property type="evidence" value="ECO:0000318"/>
    <property type="project" value="GO_Central"/>
</dbReference>
<dbReference type="EMBL" id="KB095812">
    <property type="protein sequence ID" value="ESO11738.1"/>
    <property type="molecule type" value="Genomic_DNA"/>
</dbReference>
<reference evidence="4" key="1">
    <citation type="submission" date="2012-12" db="EMBL/GenBank/DDBJ databases">
        <authorList>
            <person name="Hellsten U."/>
            <person name="Grimwood J."/>
            <person name="Chapman J.A."/>
            <person name="Shapiro H."/>
            <person name="Aerts A."/>
            <person name="Otillar R.P."/>
            <person name="Terry A.Y."/>
            <person name="Boore J.L."/>
            <person name="Simakov O."/>
            <person name="Marletaz F."/>
            <person name="Cho S.-J."/>
            <person name="Edsinger-Gonzales E."/>
            <person name="Havlak P."/>
            <person name="Kuo D.-H."/>
            <person name="Larsson T."/>
            <person name="Lv J."/>
            <person name="Arendt D."/>
            <person name="Savage R."/>
            <person name="Osoegawa K."/>
            <person name="de Jong P."/>
            <person name="Lindberg D.R."/>
            <person name="Seaver E.C."/>
            <person name="Weisblat D.A."/>
            <person name="Putnam N.H."/>
            <person name="Grigoriev I.V."/>
            <person name="Rokhsar D.S."/>
        </authorList>
    </citation>
    <scope>NUCLEOTIDE SEQUENCE</scope>
</reference>
<reference evidence="3" key="3">
    <citation type="submission" date="2015-06" db="UniProtKB">
        <authorList>
            <consortium name="EnsemblMetazoa"/>
        </authorList>
    </citation>
    <scope>IDENTIFICATION</scope>
</reference>
<dbReference type="GeneID" id="20214644"/>
<dbReference type="OMA" id="ETKNEYD"/>
<dbReference type="PANTHER" id="PTHR28661:SF1">
    <property type="entry name" value="MICROTUBULE NUCLEATION FACTOR SSNA1"/>
    <property type="match status" value="1"/>
</dbReference>
<evidence type="ECO:0008006" key="5">
    <source>
        <dbReference type="Google" id="ProtNLM"/>
    </source>
</evidence>
<dbReference type="RefSeq" id="XP_009010226.1">
    <property type="nucleotide sequence ID" value="XM_009011978.1"/>
</dbReference>
<gene>
    <name evidence="3" type="primary">20214644</name>
    <name evidence="2" type="ORF">HELRODRAFT_71642</name>
</gene>
<evidence type="ECO:0000256" key="1">
    <source>
        <dbReference type="SAM" id="Coils"/>
    </source>
</evidence>
<keyword evidence="4" id="KW-1185">Reference proteome</keyword>
<organism evidence="3 4">
    <name type="scientific">Helobdella robusta</name>
    <name type="common">Californian leech</name>
    <dbReference type="NCBI Taxonomy" id="6412"/>
    <lineage>
        <taxon>Eukaryota</taxon>
        <taxon>Metazoa</taxon>
        <taxon>Spiralia</taxon>
        <taxon>Lophotrochozoa</taxon>
        <taxon>Annelida</taxon>
        <taxon>Clitellata</taxon>
        <taxon>Hirudinea</taxon>
        <taxon>Rhynchobdellida</taxon>
        <taxon>Glossiphoniidae</taxon>
        <taxon>Helobdella</taxon>
    </lineage>
</organism>
<proteinExistence type="predicted"/>
<dbReference type="EMBL" id="AMQM01002552">
    <property type="status" value="NOT_ANNOTATED_CDS"/>
    <property type="molecule type" value="Genomic_DNA"/>
</dbReference>
<dbReference type="STRING" id="6412.T1G0P6"/>
<dbReference type="eggNOG" id="ENOG502S16M">
    <property type="taxonomic scope" value="Eukaryota"/>
</dbReference>
<dbReference type="GO" id="GO:0036064">
    <property type="term" value="C:ciliary basal body"/>
    <property type="evidence" value="ECO:0000318"/>
    <property type="project" value="GO_Central"/>
</dbReference>
<sequence>MTSQAAALQCYNNELVQCLETLKGKRDDLQKSILQEELDRKKIESEIKILTDKLGEINQNLSIKIQKRNEFDKTILETETAYSKILESSQTLLRVLKQETSTNADLASQTSTGVLKKF</sequence>
<keyword evidence="1" id="KW-0175">Coiled coil</keyword>
<evidence type="ECO:0000313" key="2">
    <source>
        <dbReference type="EMBL" id="ESO11738.1"/>
    </source>
</evidence>
<dbReference type="HOGENOM" id="CLU_153440_0_0_1"/>
<feature type="coiled-coil region" evidence="1">
    <location>
        <begin position="19"/>
        <end position="60"/>
    </location>
</feature>
<dbReference type="AlphaFoldDB" id="T1G0P6"/>
<dbReference type="EnsemblMetazoa" id="HelroT71642">
    <property type="protein sequence ID" value="HelroP71642"/>
    <property type="gene ID" value="HelroG71642"/>
</dbReference>
<accession>T1G0P6</accession>
<evidence type="ECO:0000313" key="3">
    <source>
        <dbReference type="EnsemblMetazoa" id="HelroP71642"/>
    </source>
</evidence>
<dbReference type="CTD" id="20214644"/>
<dbReference type="KEGG" id="hro:HELRODRAFT_71642"/>
<name>T1G0P6_HELRO</name>
<evidence type="ECO:0000313" key="4">
    <source>
        <dbReference type="Proteomes" id="UP000015101"/>
    </source>
</evidence>
<dbReference type="OrthoDB" id="295355at2759"/>
<reference evidence="2 4" key="2">
    <citation type="journal article" date="2013" name="Nature">
        <title>Insights into bilaterian evolution from three spiralian genomes.</title>
        <authorList>
            <person name="Simakov O."/>
            <person name="Marletaz F."/>
            <person name="Cho S.J."/>
            <person name="Edsinger-Gonzales E."/>
            <person name="Havlak P."/>
            <person name="Hellsten U."/>
            <person name="Kuo D.H."/>
            <person name="Larsson T."/>
            <person name="Lv J."/>
            <person name="Arendt D."/>
            <person name="Savage R."/>
            <person name="Osoegawa K."/>
            <person name="de Jong P."/>
            <person name="Grimwood J."/>
            <person name="Chapman J.A."/>
            <person name="Shapiro H."/>
            <person name="Aerts A."/>
            <person name="Otillar R.P."/>
            <person name="Terry A.Y."/>
            <person name="Boore J.L."/>
            <person name="Grigoriev I.V."/>
            <person name="Lindberg D.R."/>
            <person name="Seaver E.C."/>
            <person name="Weisblat D.A."/>
            <person name="Putnam N.H."/>
            <person name="Rokhsar D.S."/>
        </authorList>
    </citation>
    <scope>NUCLEOTIDE SEQUENCE</scope>
</reference>
<dbReference type="PANTHER" id="PTHR28661">
    <property type="entry name" value="SJOEGREN SYNDROME NUCLEAR AUTOANTIGEN 1"/>
    <property type="match status" value="1"/>
</dbReference>
<dbReference type="Proteomes" id="UP000015101">
    <property type="component" value="Unassembled WGS sequence"/>
</dbReference>
<dbReference type="InterPro" id="IPR033362">
    <property type="entry name" value="SSNA1_fam"/>
</dbReference>
<dbReference type="InParanoid" id="T1G0P6"/>
<protein>
    <recommendedName>
        <fullName evidence="5">Sjoegren syndrome nuclear autoantigen 1</fullName>
    </recommendedName>
</protein>